<dbReference type="EMBL" id="QNTQ01000006">
    <property type="protein sequence ID" value="RBI85668.1"/>
    <property type="molecule type" value="Genomic_DNA"/>
</dbReference>
<reference evidence="2 3" key="1">
    <citation type="submission" date="2018-07" db="EMBL/GenBank/DDBJ databases">
        <title>Rhodosalinus sp. strain E84T genomic sequence and assembly.</title>
        <authorList>
            <person name="Liu Z.-W."/>
            <person name="Lu D.-C."/>
        </authorList>
    </citation>
    <scope>NUCLEOTIDE SEQUENCE [LARGE SCALE GENOMIC DNA]</scope>
    <source>
        <strain evidence="2 3">E84</strain>
    </source>
</reference>
<protein>
    <recommendedName>
        <fullName evidence="4">Cation/multidrug efflux pump</fullName>
    </recommendedName>
</protein>
<evidence type="ECO:0000256" key="1">
    <source>
        <dbReference type="SAM" id="Phobius"/>
    </source>
</evidence>
<proteinExistence type="predicted"/>
<evidence type="ECO:0008006" key="4">
    <source>
        <dbReference type="Google" id="ProtNLM"/>
    </source>
</evidence>
<keyword evidence="1" id="KW-0472">Membrane</keyword>
<dbReference type="RefSeq" id="WP_113288925.1">
    <property type="nucleotide sequence ID" value="NZ_QNTQ01000006.1"/>
</dbReference>
<feature type="transmembrane region" description="Helical" evidence="1">
    <location>
        <begin position="6"/>
        <end position="25"/>
    </location>
</feature>
<dbReference type="OrthoDB" id="7632202at2"/>
<keyword evidence="1" id="KW-1133">Transmembrane helix</keyword>
<gene>
    <name evidence="2" type="ORF">DRV85_08030</name>
</gene>
<keyword evidence="3" id="KW-1185">Reference proteome</keyword>
<accession>A0A365UB38</accession>
<sequence length="88" mass="10107">MAALARLVIVGFIVLTVIYVSLSLWSRAVRRERLEQRWAEKGRIGDREAFVRRGLERYDASIRRKLLLGVYVIPTVVVAAIIYITNYG</sequence>
<dbReference type="Proteomes" id="UP000253370">
    <property type="component" value="Unassembled WGS sequence"/>
</dbReference>
<name>A0A365UB38_9RHOB</name>
<keyword evidence="1" id="KW-0812">Transmembrane</keyword>
<evidence type="ECO:0000313" key="2">
    <source>
        <dbReference type="EMBL" id="RBI85668.1"/>
    </source>
</evidence>
<feature type="transmembrane region" description="Helical" evidence="1">
    <location>
        <begin position="66"/>
        <end position="85"/>
    </location>
</feature>
<evidence type="ECO:0000313" key="3">
    <source>
        <dbReference type="Proteomes" id="UP000253370"/>
    </source>
</evidence>
<comment type="caution">
    <text evidence="2">The sequence shown here is derived from an EMBL/GenBank/DDBJ whole genome shotgun (WGS) entry which is preliminary data.</text>
</comment>
<organism evidence="2 3">
    <name type="scientific">Rhodosalinus halophilus</name>
    <dbReference type="NCBI Taxonomy" id="2259333"/>
    <lineage>
        <taxon>Bacteria</taxon>
        <taxon>Pseudomonadati</taxon>
        <taxon>Pseudomonadota</taxon>
        <taxon>Alphaproteobacteria</taxon>
        <taxon>Rhodobacterales</taxon>
        <taxon>Paracoccaceae</taxon>
        <taxon>Rhodosalinus</taxon>
    </lineage>
</organism>
<dbReference type="AlphaFoldDB" id="A0A365UB38"/>